<gene>
    <name evidence="1" type="ORF">RMAECT_0649</name>
</gene>
<dbReference type="EMBL" id="LAOC01000001">
    <property type="protein sequence ID" value="KJV78735.1"/>
    <property type="molecule type" value="Genomic_DNA"/>
</dbReference>
<reference evidence="1 2" key="1">
    <citation type="submission" date="2015-01" db="EMBL/GenBank/DDBJ databases">
        <title>Genome Sequencing of Rickettsiales.</title>
        <authorList>
            <person name="Daugherty S.C."/>
            <person name="Su Q."/>
            <person name="Abolude K."/>
            <person name="Beier-Sexton M."/>
            <person name="Carlyon J.A."/>
            <person name="Carter R."/>
            <person name="Day N.P."/>
            <person name="Dumler S.J."/>
            <person name="Dyachenko V."/>
            <person name="Godinez A."/>
            <person name="Kurtti T.J."/>
            <person name="Lichay M."/>
            <person name="Mullins K.E."/>
            <person name="Ott S."/>
            <person name="Pappas-Brown V."/>
            <person name="Paris D.H."/>
            <person name="Patel P."/>
            <person name="Richards A.L."/>
            <person name="Sadzewicz L."/>
            <person name="Sears K."/>
            <person name="Seidman D."/>
            <person name="Sengamalay N."/>
            <person name="Stenos J."/>
            <person name="Tallon L.J."/>
            <person name="Vincent G."/>
            <person name="Fraser C.M."/>
            <person name="Munderloh U."/>
            <person name="Dunning-Hotopp J.C."/>
        </authorList>
    </citation>
    <scope>NUCLEOTIDE SEQUENCE [LARGE SCALE GENOMIC DNA]</scope>
    <source>
        <strain evidence="1 2">Ect</strain>
    </source>
</reference>
<proteinExistence type="predicted"/>
<dbReference type="AlphaFoldDB" id="A0A0F3PEG2"/>
<protein>
    <submittedName>
        <fullName evidence="1">Uncharacterized protein</fullName>
    </submittedName>
</protein>
<accession>A0A0F3PEG2</accession>
<organism evidence="1 2">
    <name type="scientific">Rickettsia rhipicephali str. Ect</name>
    <dbReference type="NCBI Taxonomy" id="1359199"/>
    <lineage>
        <taxon>Bacteria</taxon>
        <taxon>Pseudomonadati</taxon>
        <taxon>Pseudomonadota</taxon>
        <taxon>Alphaproteobacteria</taxon>
        <taxon>Rickettsiales</taxon>
        <taxon>Rickettsiaceae</taxon>
        <taxon>Rickettsieae</taxon>
        <taxon>Rickettsia</taxon>
        <taxon>spotted fever group</taxon>
    </lineage>
</organism>
<evidence type="ECO:0000313" key="1">
    <source>
        <dbReference type="EMBL" id="KJV78735.1"/>
    </source>
</evidence>
<dbReference type="Proteomes" id="UP000033591">
    <property type="component" value="Unassembled WGS sequence"/>
</dbReference>
<sequence>MRAGIACVDQFSGVIPWSSHGMTPSAFFDPHNNVVISSQ</sequence>
<dbReference type="PATRIC" id="fig|1359199.3.peg.631"/>
<comment type="caution">
    <text evidence="1">The sequence shown here is derived from an EMBL/GenBank/DDBJ whole genome shotgun (WGS) entry which is preliminary data.</text>
</comment>
<evidence type="ECO:0000313" key="2">
    <source>
        <dbReference type="Proteomes" id="UP000033591"/>
    </source>
</evidence>
<name>A0A0F3PEG2_RICRH</name>